<evidence type="ECO:0008006" key="3">
    <source>
        <dbReference type="Google" id="ProtNLM"/>
    </source>
</evidence>
<dbReference type="AlphaFoldDB" id="A0A7S3YXB1"/>
<accession>A0A7S3YXB1</accession>
<name>A0A7S3YXB1_9EUKA</name>
<feature type="region of interest" description="Disordered" evidence="1">
    <location>
        <begin position="318"/>
        <end position="360"/>
    </location>
</feature>
<sequence length="360" mass="41876">MADAPGREWVWIEEPPERCQGEVRISQVENIDYTHWMVKHSGIGITHSGVLVETICEAKEARTLQTIIDLIVIENVPYIAIRYYGHTKRSWRLVSKKKWIYYYRKHLYNQGKKPWKLTIPEGRKESVSLLVDSDEWDAVDAVKTHTLWVENVAKTMQVQNVRRKCEMYNWVASGLQSRVRDGFHLLRRNCQHVAAWTVNTIEMGRTAHRDMKPEFIAAPPNKLFKLLSNDWLPDEMIEQQKKEKLEAQRRNSTSSNENKEWGELRSWIRGKDMVLWPLFNYLKLVDSVRTSTPAAQETTPSEQAILSAEEMGWMLITTQQQGEQQQQQSQEDKAGVAKMMSKSESKQDVVLEKQSVQCST</sequence>
<dbReference type="EMBL" id="HBIV01023068">
    <property type="protein sequence ID" value="CAE0664976.1"/>
    <property type="molecule type" value="Transcribed_RNA"/>
</dbReference>
<feature type="compositionally biased region" description="Basic and acidic residues" evidence="1">
    <location>
        <begin position="330"/>
        <end position="351"/>
    </location>
</feature>
<evidence type="ECO:0000313" key="2">
    <source>
        <dbReference type="EMBL" id="CAE0664976.1"/>
    </source>
</evidence>
<reference evidence="2" key="1">
    <citation type="submission" date="2021-01" db="EMBL/GenBank/DDBJ databases">
        <authorList>
            <person name="Corre E."/>
            <person name="Pelletier E."/>
            <person name="Niang G."/>
            <person name="Scheremetjew M."/>
            <person name="Finn R."/>
            <person name="Kale V."/>
            <person name="Holt S."/>
            <person name="Cochrane G."/>
            <person name="Meng A."/>
            <person name="Brown T."/>
            <person name="Cohen L."/>
        </authorList>
    </citation>
    <scope>NUCLEOTIDE SEQUENCE</scope>
    <source>
        <strain evidence="2">CCCM811</strain>
    </source>
</reference>
<gene>
    <name evidence="2" type="ORF">LGLO00237_LOCUS16581</name>
</gene>
<protein>
    <recommendedName>
        <fullName evidence="3">LRAT domain-containing protein</fullName>
    </recommendedName>
</protein>
<organism evidence="2">
    <name type="scientific">Lotharella globosa</name>
    <dbReference type="NCBI Taxonomy" id="91324"/>
    <lineage>
        <taxon>Eukaryota</taxon>
        <taxon>Sar</taxon>
        <taxon>Rhizaria</taxon>
        <taxon>Cercozoa</taxon>
        <taxon>Chlorarachniophyceae</taxon>
        <taxon>Lotharella</taxon>
    </lineage>
</organism>
<proteinExistence type="predicted"/>
<feature type="compositionally biased region" description="Low complexity" evidence="1">
    <location>
        <begin position="319"/>
        <end position="329"/>
    </location>
</feature>
<evidence type="ECO:0000256" key="1">
    <source>
        <dbReference type="SAM" id="MobiDB-lite"/>
    </source>
</evidence>